<dbReference type="InterPro" id="IPR002401">
    <property type="entry name" value="Cyt_P450_E_grp-I"/>
</dbReference>
<evidence type="ECO:0000313" key="11">
    <source>
        <dbReference type="Proteomes" id="UP000825729"/>
    </source>
</evidence>
<keyword evidence="4 8" id="KW-0560">Oxidoreductase</keyword>
<comment type="cofactor">
    <cofactor evidence="7">
        <name>heme</name>
        <dbReference type="ChEBI" id="CHEBI:30413"/>
    </cofactor>
</comment>
<keyword evidence="5 7" id="KW-0408">Iron</keyword>
<dbReference type="PANTHER" id="PTHR47944:SF19">
    <property type="entry name" value="CYTOCHROME P450 77A4"/>
    <property type="match status" value="1"/>
</dbReference>
<keyword evidence="11" id="KW-1185">Reference proteome</keyword>
<proteinExistence type="inferred from homology"/>
<dbReference type="GO" id="GO:0004497">
    <property type="term" value="F:monooxygenase activity"/>
    <property type="evidence" value="ECO:0007669"/>
    <property type="project" value="UniProtKB-KW"/>
</dbReference>
<evidence type="ECO:0000256" key="4">
    <source>
        <dbReference type="ARBA" id="ARBA00023002"/>
    </source>
</evidence>
<keyword evidence="2 7" id="KW-0349">Heme</keyword>
<protein>
    <recommendedName>
        <fullName evidence="12">Cytochrome P450</fullName>
    </recommendedName>
</protein>
<accession>A0AAV7F340</accession>
<dbReference type="GO" id="GO:0016705">
    <property type="term" value="F:oxidoreductase activity, acting on paired donors, with incorporation or reduction of molecular oxygen"/>
    <property type="evidence" value="ECO:0007669"/>
    <property type="project" value="InterPro"/>
</dbReference>
<evidence type="ECO:0000256" key="7">
    <source>
        <dbReference type="PIRSR" id="PIRSR602401-1"/>
    </source>
</evidence>
<dbReference type="GO" id="GO:0044550">
    <property type="term" value="P:secondary metabolite biosynthetic process"/>
    <property type="evidence" value="ECO:0007669"/>
    <property type="project" value="UniProtKB-ARBA"/>
</dbReference>
<dbReference type="PRINTS" id="PR00463">
    <property type="entry name" value="EP450I"/>
</dbReference>
<dbReference type="Gene3D" id="1.10.630.10">
    <property type="entry name" value="Cytochrome P450"/>
    <property type="match status" value="1"/>
</dbReference>
<dbReference type="SUPFAM" id="SSF48264">
    <property type="entry name" value="Cytochrome P450"/>
    <property type="match status" value="1"/>
</dbReference>
<evidence type="ECO:0000256" key="3">
    <source>
        <dbReference type="ARBA" id="ARBA00022723"/>
    </source>
</evidence>
<dbReference type="AlphaFoldDB" id="A0AAV7F340"/>
<keyword evidence="6 8" id="KW-0503">Monooxygenase</keyword>
<comment type="caution">
    <text evidence="10">The sequence shown here is derived from an EMBL/GenBank/DDBJ whole genome shotgun (WGS) entry which is preliminary data.</text>
</comment>
<dbReference type="GO" id="GO:0020037">
    <property type="term" value="F:heme binding"/>
    <property type="evidence" value="ECO:0007669"/>
    <property type="project" value="InterPro"/>
</dbReference>
<evidence type="ECO:0000313" key="10">
    <source>
        <dbReference type="EMBL" id="KAG9455134.1"/>
    </source>
</evidence>
<evidence type="ECO:0000256" key="6">
    <source>
        <dbReference type="ARBA" id="ARBA00023033"/>
    </source>
</evidence>
<feature type="binding site" description="axial binding residue" evidence="7">
    <location>
        <position position="456"/>
    </location>
    <ligand>
        <name>heme</name>
        <dbReference type="ChEBI" id="CHEBI:30413"/>
    </ligand>
    <ligandPart>
        <name>Fe</name>
        <dbReference type="ChEBI" id="CHEBI:18248"/>
    </ligandPart>
</feature>
<keyword evidence="3 7" id="KW-0479">Metal-binding</keyword>
<keyword evidence="9" id="KW-0472">Membrane</keyword>
<dbReference type="PANTHER" id="PTHR47944">
    <property type="entry name" value="CYTOCHROME P450 98A9"/>
    <property type="match status" value="1"/>
</dbReference>
<evidence type="ECO:0000256" key="9">
    <source>
        <dbReference type="SAM" id="Phobius"/>
    </source>
</evidence>
<dbReference type="InterPro" id="IPR036396">
    <property type="entry name" value="Cyt_P450_sf"/>
</dbReference>
<evidence type="ECO:0008006" key="12">
    <source>
        <dbReference type="Google" id="ProtNLM"/>
    </source>
</evidence>
<dbReference type="InterPro" id="IPR001128">
    <property type="entry name" value="Cyt_P450"/>
</dbReference>
<dbReference type="EMBL" id="JAINDJ010000003">
    <property type="protein sequence ID" value="KAG9455134.1"/>
    <property type="molecule type" value="Genomic_DNA"/>
</dbReference>
<dbReference type="Proteomes" id="UP000825729">
    <property type="component" value="Unassembled WGS sequence"/>
</dbReference>
<dbReference type="FunFam" id="1.10.630.10:FF:000037">
    <property type="entry name" value="Cytochrome P450 9"/>
    <property type="match status" value="1"/>
</dbReference>
<comment type="similarity">
    <text evidence="1 8">Belongs to the cytochrome P450 family.</text>
</comment>
<dbReference type="GO" id="GO:0005506">
    <property type="term" value="F:iron ion binding"/>
    <property type="evidence" value="ECO:0007669"/>
    <property type="project" value="InterPro"/>
</dbReference>
<name>A0AAV7F340_ARIFI</name>
<dbReference type="InterPro" id="IPR017972">
    <property type="entry name" value="Cyt_P450_CS"/>
</dbReference>
<feature type="transmembrane region" description="Helical" evidence="9">
    <location>
        <begin position="6"/>
        <end position="21"/>
    </location>
</feature>
<evidence type="ECO:0000256" key="1">
    <source>
        <dbReference type="ARBA" id="ARBA00010617"/>
    </source>
</evidence>
<evidence type="ECO:0000256" key="5">
    <source>
        <dbReference type="ARBA" id="ARBA00023004"/>
    </source>
</evidence>
<evidence type="ECO:0000256" key="8">
    <source>
        <dbReference type="RuleBase" id="RU000461"/>
    </source>
</evidence>
<reference evidence="10 11" key="1">
    <citation type="submission" date="2021-07" db="EMBL/GenBank/DDBJ databases">
        <title>The Aristolochia fimbriata genome: insights into angiosperm evolution, floral development and chemical biosynthesis.</title>
        <authorList>
            <person name="Jiao Y."/>
        </authorList>
    </citation>
    <scope>NUCLEOTIDE SEQUENCE [LARGE SCALE GENOMIC DNA]</scope>
    <source>
        <strain evidence="10">IBCAS-2021</strain>
        <tissue evidence="10">Leaf</tissue>
    </source>
</reference>
<dbReference type="PROSITE" id="PS00086">
    <property type="entry name" value="CYTOCHROME_P450"/>
    <property type="match status" value="1"/>
</dbReference>
<sequence>MHILVYANIFIFSLCLLYYSYKRKKNKQLPPGPVPWPIIGNVPELFLNRPTYKWILGLMRDMKTDIACIKLGNVHVVPVASPVIAREVLKQWDSVFASRPLTMATEYSSFGYLAIATAPWGDQWKKMRRVVASKILSNDTLGWLGEKRADEANNLIRYIYNQCKSSEDGADVDVRQVVRQYSGNVIRRMMFNIRYFGKGSEDGGPGVEEVEHVEALFSGIYLFYAFCVSDYVPCLRPFDLNGHEKIIKKVMKTLNKYHDPVIEKRMEEWSSGTKITKPEDLLDVFISLKDSNGSSLLTLQEIKAEVADLMYATVDNPSNAVEWVMAEMLNQPEILDKAVEEVDRIVGKDRLVQESDVPSLNYVKACIREAFRLHPNVPFNLPHLARRDTTVAGYFIPKDSHVLLSRIGLGRNPQVWDDPLVFKPERHLIDMVSTSQVELVETELRFISFSTGRRGCMAPTLGTAIIVMLLARLLQGFTWTIPGGVSKIDLSESERDLLLARALKAHVKPRLAPHLYAAMRGQTKDLSVEGTN</sequence>
<evidence type="ECO:0000256" key="2">
    <source>
        <dbReference type="ARBA" id="ARBA00022617"/>
    </source>
</evidence>
<organism evidence="10 11">
    <name type="scientific">Aristolochia fimbriata</name>
    <name type="common">White veined hardy Dutchman's pipe vine</name>
    <dbReference type="NCBI Taxonomy" id="158543"/>
    <lineage>
        <taxon>Eukaryota</taxon>
        <taxon>Viridiplantae</taxon>
        <taxon>Streptophyta</taxon>
        <taxon>Embryophyta</taxon>
        <taxon>Tracheophyta</taxon>
        <taxon>Spermatophyta</taxon>
        <taxon>Magnoliopsida</taxon>
        <taxon>Magnoliidae</taxon>
        <taxon>Piperales</taxon>
        <taxon>Aristolochiaceae</taxon>
        <taxon>Aristolochia</taxon>
    </lineage>
</organism>
<keyword evidence="9" id="KW-1133">Transmembrane helix</keyword>
<dbReference type="Pfam" id="PF00067">
    <property type="entry name" value="p450"/>
    <property type="match status" value="1"/>
</dbReference>
<gene>
    <name evidence="10" type="ORF">H6P81_008038</name>
</gene>
<keyword evidence="9" id="KW-0812">Transmembrane</keyword>